<dbReference type="SMART" id="SM00239">
    <property type="entry name" value="C2"/>
    <property type="match status" value="1"/>
</dbReference>
<dbReference type="CDD" id="cd00030">
    <property type="entry name" value="C2"/>
    <property type="match status" value="1"/>
</dbReference>
<proteinExistence type="predicted"/>
<organism evidence="4">
    <name type="scientific">Timspurckia oligopyrenoides</name>
    <dbReference type="NCBI Taxonomy" id="708627"/>
    <lineage>
        <taxon>Eukaryota</taxon>
        <taxon>Rhodophyta</taxon>
        <taxon>Bangiophyceae</taxon>
        <taxon>Porphyridiales</taxon>
        <taxon>Porphyridiaceae</taxon>
        <taxon>Timspurckia</taxon>
    </lineage>
</organism>
<dbReference type="GO" id="GO:0016020">
    <property type="term" value="C:membrane"/>
    <property type="evidence" value="ECO:0007669"/>
    <property type="project" value="TreeGrafter"/>
</dbReference>
<name>A0A7S0ZEP3_9RHOD</name>
<dbReference type="PROSITE" id="PS50004">
    <property type="entry name" value="C2"/>
    <property type="match status" value="1"/>
</dbReference>
<evidence type="ECO:0000256" key="2">
    <source>
        <dbReference type="ARBA" id="ARBA00022837"/>
    </source>
</evidence>
<keyword evidence="2" id="KW-0106">Calcium</keyword>
<evidence type="ECO:0000259" key="3">
    <source>
        <dbReference type="PROSITE" id="PS50004"/>
    </source>
</evidence>
<dbReference type="Gene3D" id="2.60.40.150">
    <property type="entry name" value="C2 domain"/>
    <property type="match status" value="1"/>
</dbReference>
<evidence type="ECO:0000313" key="4">
    <source>
        <dbReference type="EMBL" id="CAD8819497.1"/>
    </source>
</evidence>
<dbReference type="PANTHER" id="PTHR45911">
    <property type="entry name" value="C2 DOMAIN-CONTAINING PROTEIN"/>
    <property type="match status" value="1"/>
</dbReference>
<protein>
    <recommendedName>
        <fullName evidence="3">C2 domain-containing protein</fullName>
    </recommendedName>
</protein>
<accession>A0A7S0ZEP3</accession>
<dbReference type="PANTHER" id="PTHR45911:SF4">
    <property type="entry name" value="MULTIPLE C2 AND TRANSMEMBRANE DOMAIN-CONTAINING PROTEIN"/>
    <property type="match status" value="1"/>
</dbReference>
<gene>
    <name evidence="4" type="ORF">TOLI1172_LOCUS3886</name>
</gene>
<evidence type="ECO:0000256" key="1">
    <source>
        <dbReference type="ARBA" id="ARBA00022723"/>
    </source>
</evidence>
<keyword evidence="1" id="KW-0479">Metal-binding</keyword>
<reference evidence="4" key="1">
    <citation type="submission" date="2021-01" db="EMBL/GenBank/DDBJ databases">
        <authorList>
            <person name="Corre E."/>
            <person name="Pelletier E."/>
            <person name="Niang G."/>
            <person name="Scheremetjew M."/>
            <person name="Finn R."/>
            <person name="Kale V."/>
            <person name="Holt S."/>
            <person name="Cochrane G."/>
            <person name="Meng A."/>
            <person name="Brown T."/>
            <person name="Cohen L."/>
        </authorList>
    </citation>
    <scope>NUCLEOTIDE SEQUENCE</scope>
    <source>
        <strain evidence="4">CCMP3278</strain>
    </source>
</reference>
<sequence>MTEENNDDLNNESKSHKLSHFIQHPIGIIPFTKSTPYDHYRTKYSSLITFLNIKIISAFGVANTDWMSKPDPYCILRIDNRELCRTSIQRNTYSPIWNHKYTCIISGMLYDKCILVFSVYDKDRFTKDDFLGQVEIGLDDVVKGNLTGKSFMLESRKARFDKVTGSICIEISAKSGQKMEMEQQQGGGYGGDDCDQWHFQNGKLHPGSI</sequence>
<dbReference type="Pfam" id="PF00168">
    <property type="entry name" value="C2"/>
    <property type="match status" value="1"/>
</dbReference>
<feature type="domain" description="C2" evidence="3">
    <location>
        <begin position="30"/>
        <end position="151"/>
    </location>
</feature>
<dbReference type="AlphaFoldDB" id="A0A7S0ZEP3"/>
<dbReference type="InterPro" id="IPR000008">
    <property type="entry name" value="C2_dom"/>
</dbReference>
<dbReference type="SUPFAM" id="SSF49562">
    <property type="entry name" value="C2 domain (Calcium/lipid-binding domain, CaLB)"/>
    <property type="match status" value="1"/>
</dbReference>
<dbReference type="GO" id="GO:0005509">
    <property type="term" value="F:calcium ion binding"/>
    <property type="evidence" value="ECO:0007669"/>
    <property type="project" value="TreeGrafter"/>
</dbReference>
<dbReference type="InterPro" id="IPR035892">
    <property type="entry name" value="C2_domain_sf"/>
</dbReference>
<dbReference type="EMBL" id="HBFP01005487">
    <property type="protein sequence ID" value="CAD8819497.1"/>
    <property type="molecule type" value="Transcribed_RNA"/>
</dbReference>